<reference evidence="2 3" key="1">
    <citation type="submission" date="2017-10" db="EMBL/GenBank/DDBJ databases">
        <title>Extensive intraspecific genome diversity in a model arbuscular mycorrhizal fungus.</title>
        <authorList>
            <person name="Chen E.C.H."/>
            <person name="Morin E."/>
            <person name="Baudet D."/>
            <person name="Noel J."/>
            <person name="Ndikumana S."/>
            <person name="Charron P."/>
            <person name="St-Onge C."/>
            <person name="Giorgi J."/>
            <person name="Grigoriev I.V."/>
            <person name="Roux C."/>
            <person name="Martin F.M."/>
            <person name="Corradi N."/>
        </authorList>
    </citation>
    <scope>NUCLEOTIDE SEQUENCE [LARGE SCALE GENOMIC DNA]</scope>
    <source>
        <strain evidence="2 3">A1</strain>
    </source>
</reference>
<evidence type="ECO:0000313" key="3">
    <source>
        <dbReference type="Proteomes" id="UP000232688"/>
    </source>
</evidence>
<name>A0A2N0QJW8_9GLOM</name>
<protein>
    <submittedName>
        <fullName evidence="2">Uncharacterized protein</fullName>
    </submittedName>
</protein>
<comment type="caution">
    <text evidence="2">The sequence shown here is derived from an EMBL/GenBank/DDBJ whole genome shotgun (WGS) entry which is preliminary data.</text>
</comment>
<sequence>MWFIYRERLKGKKQCQVLSILLKNNQNNNTSSFIQHVSNEQSQQTQNKYKTNSRNNTGNTHPKTTELAYKKEDFQKDPDNLDEIVESLTNKENVNVFLARQRLRFTKGNLNNQEINDLMYLDLHIIAHRAPNELS</sequence>
<dbReference type="VEuPathDB" id="FungiDB:RhiirA1_483913"/>
<feature type="region of interest" description="Disordered" evidence="1">
    <location>
        <begin position="37"/>
        <end position="64"/>
    </location>
</feature>
<reference evidence="2 3" key="2">
    <citation type="submission" date="2017-10" db="EMBL/GenBank/DDBJ databases">
        <title>Genome analyses suggest a sexual origin of heterokaryosis in a supposedly ancient asexual fungus.</title>
        <authorList>
            <person name="Corradi N."/>
            <person name="Sedzielewska K."/>
            <person name="Noel J."/>
            <person name="Charron P."/>
            <person name="Farinelli L."/>
            <person name="Marton T."/>
            <person name="Kruger M."/>
            <person name="Pelin A."/>
            <person name="Brachmann A."/>
            <person name="Corradi N."/>
        </authorList>
    </citation>
    <scope>NUCLEOTIDE SEQUENCE [LARGE SCALE GENOMIC DNA]</scope>
    <source>
        <strain evidence="2 3">A1</strain>
    </source>
</reference>
<feature type="compositionally biased region" description="Polar residues" evidence="1">
    <location>
        <begin position="37"/>
        <end position="62"/>
    </location>
</feature>
<gene>
    <name evidence="2" type="ORF">RhiirA1_483913</name>
</gene>
<dbReference type="AlphaFoldDB" id="A0A2N0QJW8"/>
<organism evidence="2 3">
    <name type="scientific">Rhizophagus irregularis</name>
    <dbReference type="NCBI Taxonomy" id="588596"/>
    <lineage>
        <taxon>Eukaryota</taxon>
        <taxon>Fungi</taxon>
        <taxon>Fungi incertae sedis</taxon>
        <taxon>Mucoromycota</taxon>
        <taxon>Glomeromycotina</taxon>
        <taxon>Glomeromycetes</taxon>
        <taxon>Glomerales</taxon>
        <taxon>Glomeraceae</taxon>
        <taxon>Rhizophagus</taxon>
    </lineage>
</organism>
<evidence type="ECO:0000313" key="2">
    <source>
        <dbReference type="EMBL" id="PKC51361.1"/>
    </source>
</evidence>
<accession>A0A2N0QJW8</accession>
<proteinExistence type="predicted"/>
<dbReference type="Proteomes" id="UP000232688">
    <property type="component" value="Unassembled WGS sequence"/>
</dbReference>
<evidence type="ECO:0000256" key="1">
    <source>
        <dbReference type="SAM" id="MobiDB-lite"/>
    </source>
</evidence>
<dbReference type="EMBL" id="LLXH01007787">
    <property type="protein sequence ID" value="PKC51361.1"/>
    <property type="molecule type" value="Genomic_DNA"/>
</dbReference>